<protein>
    <recommendedName>
        <fullName evidence="3">Reverse transcriptase domain-containing protein</fullName>
    </recommendedName>
</protein>
<proteinExistence type="predicted"/>
<evidence type="ECO:0000259" key="3">
    <source>
        <dbReference type="Pfam" id="PF00078"/>
    </source>
</evidence>
<dbReference type="SUPFAM" id="SSF56672">
    <property type="entry name" value="DNA/RNA polymerases"/>
    <property type="match status" value="1"/>
</dbReference>
<feature type="compositionally biased region" description="Polar residues" evidence="1">
    <location>
        <begin position="515"/>
        <end position="527"/>
    </location>
</feature>
<dbReference type="InterPro" id="IPR043128">
    <property type="entry name" value="Rev_trsase/Diguanyl_cyclase"/>
</dbReference>
<dbReference type="InterPro" id="IPR043502">
    <property type="entry name" value="DNA/RNA_pol_sf"/>
</dbReference>
<evidence type="ECO:0000256" key="2">
    <source>
        <dbReference type="SAM" id="Phobius"/>
    </source>
</evidence>
<feature type="region of interest" description="Disordered" evidence="1">
    <location>
        <begin position="499"/>
        <end position="527"/>
    </location>
</feature>
<dbReference type="CDD" id="cd01647">
    <property type="entry name" value="RT_LTR"/>
    <property type="match status" value="1"/>
</dbReference>
<keyword evidence="2" id="KW-0812">Transmembrane</keyword>
<dbReference type="EMBL" id="OIVN01006383">
    <property type="protein sequence ID" value="SPD31998.1"/>
    <property type="molecule type" value="Genomic_DNA"/>
</dbReference>
<dbReference type="Pfam" id="PF00078">
    <property type="entry name" value="RVT_1"/>
    <property type="match status" value="1"/>
</dbReference>
<sequence>MGCQQVHTQEATCKHGLDYKEDMKVTPNNKKTLNGNFVKASESVSYCGFPEPWVKNEEKLNVGDLLRFQIDIEGRPEAMQLFDQDEDVLTLEDEEAAEEGLVAMITLADGITSNWNEVVLINLGTSDVMQHLRTGYIGSSLSQKEKKDLMELLKEFQEVFAWLYEDMPGIDLDIAQHRIPTLPEVKPVKQKLRRMKPEWMLKIKEEVVKQLKVGFIKAVELTDWVANIVSVSEKDGRLQMCMDFRDLNKACLNDDFPLPHIDVLVDNMTGSALISFMDGFSRYNQISMAPKDMTKTTFVIEWGIYCYTVMPFGLKNAGAMYQGMATTLLHDIRKLKYTLNPQKCTFGVTPEKLLGHMVSSKGIEVHPTKIKVILQMPPPKTEKEVQGFLGKLQYISRFISRLTRKQTYLHNMLPPCYMPNAHMLYPIVQTMPRMYLSKNEPSPWLVPSCNGCPIGFPDLKSGGDSSFSTPVLELDHPLACGFPAIPSLSAIATSINPISNESPPADPTSEEYPTANPTFNESSLSTPTTNPVYTTAPKLHRSRIVLFPLIFVTFTAFLFLPPYMNLTPFIGTWDLVDLSAGKSAIGCKWMYKIKTRSDGTVVLRVYKETRLVSLKSLELSMLPAIDKWM</sequence>
<keyword evidence="2" id="KW-0472">Membrane</keyword>
<reference evidence="4" key="1">
    <citation type="submission" date="2018-02" db="EMBL/GenBank/DDBJ databases">
        <authorList>
            <person name="Cohen D.B."/>
            <person name="Kent A.D."/>
        </authorList>
    </citation>
    <scope>NUCLEOTIDE SEQUENCE</scope>
</reference>
<dbReference type="InterPro" id="IPR000477">
    <property type="entry name" value="RT_dom"/>
</dbReference>
<feature type="domain" description="Reverse transcriptase" evidence="3">
    <location>
        <begin position="240"/>
        <end position="334"/>
    </location>
</feature>
<dbReference type="PANTHER" id="PTHR24559">
    <property type="entry name" value="TRANSPOSON TY3-I GAG-POL POLYPROTEIN"/>
    <property type="match status" value="1"/>
</dbReference>
<dbReference type="Gene3D" id="3.30.70.270">
    <property type="match status" value="2"/>
</dbReference>
<gene>
    <name evidence="4" type="ORF">FSB_LOCUS59880</name>
</gene>
<dbReference type="InterPro" id="IPR053134">
    <property type="entry name" value="RNA-dir_DNA_polymerase"/>
</dbReference>
<evidence type="ECO:0000256" key="1">
    <source>
        <dbReference type="SAM" id="MobiDB-lite"/>
    </source>
</evidence>
<organism evidence="4">
    <name type="scientific">Fagus sylvatica</name>
    <name type="common">Beechnut</name>
    <dbReference type="NCBI Taxonomy" id="28930"/>
    <lineage>
        <taxon>Eukaryota</taxon>
        <taxon>Viridiplantae</taxon>
        <taxon>Streptophyta</taxon>
        <taxon>Embryophyta</taxon>
        <taxon>Tracheophyta</taxon>
        <taxon>Spermatophyta</taxon>
        <taxon>Magnoliopsida</taxon>
        <taxon>eudicotyledons</taxon>
        <taxon>Gunneridae</taxon>
        <taxon>Pentapetalae</taxon>
        <taxon>rosids</taxon>
        <taxon>fabids</taxon>
        <taxon>Fagales</taxon>
        <taxon>Fagaceae</taxon>
        <taxon>Fagus</taxon>
    </lineage>
</organism>
<accession>A0A2N9J588</accession>
<keyword evidence="2" id="KW-1133">Transmembrane helix</keyword>
<evidence type="ECO:0000313" key="4">
    <source>
        <dbReference type="EMBL" id="SPD31998.1"/>
    </source>
</evidence>
<feature type="transmembrane region" description="Helical" evidence="2">
    <location>
        <begin position="544"/>
        <end position="564"/>
    </location>
</feature>
<dbReference type="PANTHER" id="PTHR24559:SF457">
    <property type="entry name" value="RNA-DIRECTED DNA POLYMERASE HOMOLOG"/>
    <property type="match status" value="1"/>
</dbReference>
<name>A0A2N9J588_FAGSY</name>
<dbReference type="AlphaFoldDB" id="A0A2N9J588"/>
<dbReference type="Gene3D" id="3.10.10.10">
    <property type="entry name" value="HIV Type 1 Reverse Transcriptase, subunit A, domain 1"/>
    <property type="match status" value="1"/>
</dbReference>